<dbReference type="EMBL" id="CP128986">
    <property type="protein sequence ID" value="WOC11583.1"/>
    <property type="molecule type" value="Genomic_DNA"/>
</dbReference>
<dbReference type="RefSeq" id="WP_420040887.1">
    <property type="nucleotide sequence ID" value="NZ_CP128986.1"/>
</dbReference>
<dbReference type="GO" id="GO:0016020">
    <property type="term" value="C:membrane"/>
    <property type="evidence" value="ECO:0007669"/>
    <property type="project" value="UniProtKB-SubCell"/>
</dbReference>
<keyword evidence="3" id="KW-0812">Transmembrane</keyword>
<comment type="subcellular location">
    <subcellularLocation>
        <location evidence="1">Membrane</location>
    </subcellularLocation>
</comment>
<keyword evidence="2 3" id="KW-0472">Membrane</keyword>
<dbReference type="PANTHER" id="PTHR37042">
    <property type="entry name" value="OUTER MEMBRANE PROTEIN RV1973"/>
    <property type="match status" value="1"/>
</dbReference>
<dbReference type="AlphaFoldDB" id="A0AA97CVM0"/>
<keyword evidence="3" id="KW-1133">Transmembrane helix</keyword>
<gene>
    <name evidence="4" type="ORF">MP11Mi_06560</name>
</gene>
<reference evidence="4" key="1">
    <citation type="submission" date="2023-06" db="EMBL/GenBank/DDBJ databases">
        <title>Gordonia sp. nov. and Pseudochrobactrum sp. nov., two species isolated from the burying beetle Nicrophorus vespilloides.</title>
        <authorList>
            <person name="Poehlein A."/>
            <person name="Guzman J."/>
            <person name="Daniel R."/>
            <person name="Vilcinskas A."/>
        </authorList>
    </citation>
    <scope>NUCLEOTIDE SEQUENCE</scope>
    <source>
        <strain evidence="4">MP11Mi</strain>
    </source>
</reference>
<proteinExistence type="predicted"/>
<evidence type="ECO:0000256" key="1">
    <source>
        <dbReference type="ARBA" id="ARBA00004370"/>
    </source>
</evidence>
<evidence type="ECO:0000256" key="2">
    <source>
        <dbReference type="ARBA" id="ARBA00023136"/>
    </source>
</evidence>
<dbReference type="PANTHER" id="PTHR37042:SF4">
    <property type="entry name" value="OUTER MEMBRANE PROTEIN RV1973"/>
    <property type="match status" value="1"/>
</dbReference>
<name>A0AA97CVM0_9ACTN</name>
<evidence type="ECO:0000256" key="3">
    <source>
        <dbReference type="SAM" id="Phobius"/>
    </source>
</evidence>
<accession>A0AA97CVM0</accession>
<sequence length="191" mass="20140">MPTDRQLAGLRAARAKRRARRRELDAVLSEQRLASSVGRKQGLAVVFAIVAVALAGLAVWQYAVAPRHYSDAEYVSATADRVSLLMEADSEDQGRAGRILSGATGEFHDSFAQSADAYTQFVESAKTSGDGSVDGVGVARREGDSALMLVAASVRVATSTGQDAAPAAFRMRVLMTPEDGELKIAAVEVLG</sequence>
<evidence type="ECO:0000313" key="4">
    <source>
        <dbReference type="EMBL" id="WOC11583.1"/>
    </source>
</evidence>
<evidence type="ECO:0008006" key="5">
    <source>
        <dbReference type="Google" id="ProtNLM"/>
    </source>
</evidence>
<protein>
    <recommendedName>
        <fullName evidence="5">Mce-associated membrane protein</fullName>
    </recommendedName>
</protein>
<organism evidence="4">
    <name type="scientific">Gordonia sp. MP11Mi</name>
    <dbReference type="NCBI Taxonomy" id="3022769"/>
    <lineage>
        <taxon>Bacteria</taxon>
        <taxon>Bacillati</taxon>
        <taxon>Actinomycetota</taxon>
        <taxon>Actinomycetes</taxon>
        <taxon>Mycobacteriales</taxon>
        <taxon>Gordoniaceae</taxon>
        <taxon>Gordonia</taxon>
    </lineage>
</organism>
<feature type="transmembrane region" description="Helical" evidence="3">
    <location>
        <begin position="42"/>
        <end position="63"/>
    </location>
</feature>